<gene>
    <name evidence="2" type="ORF">NVS47_07320</name>
</gene>
<dbReference type="InterPro" id="IPR002575">
    <property type="entry name" value="Aminoglycoside_PTrfase"/>
</dbReference>
<dbReference type="InterPro" id="IPR047175">
    <property type="entry name" value="CotS-like"/>
</dbReference>
<dbReference type="InterPro" id="IPR011009">
    <property type="entry name" value="Kinase-like_dom_sf"/>
</dbReference>
<dbReference type="Proteomes" id="UP001524944">
    <property type="component" value="Unassembled WGS sequence"/>
</dbReference>
<keyword evidence="3" id="KW-1185">Reference proteome</keyword>
<name>A0ABT1Y381_9FIRM</name>
<sequence length="335" mass="39471">MGEKDLLPEDFIGILDRYELQALHIEPYKMVYRVEGRDGFFALKEIKFPEDEFCYIYGAMEHLAAHGFSAINRTIPTRDGYPYALWKGKRYALSRWIGGREADYSRRGDLKTAARTLAALHQASEGYFPPPWEGRIKWGTWQSSMEDKMNQLLDFKHGVRRIKRKSNFDLIFLSSVDYYISECIKALELLDKSAYDQINQKEAARQFFCHHDFAHHNVIIDEQGQGYVIDFDYCISDLRCHDLGSLMLRVLKRSGWDQNQALLALKYYRQVRKVSSKERDVLQSFLRFPQDFWQVAFACYVEQNQSEERLLRKLQTWVLDKPLREKGLHKLAKLI</sequence>
<dbReference type="RefSeq" id="WP_089609392.1">
    <property type="nucleotide sequence ID" value="NZ_CP022121.1"/>
</dbReference>
<dbReference type="Gene3D" id="3.90.1200.10">
    <property type="match status" value="1"/>
</dbReference>
<dbReference type="SUPFAM" id="SSF56112">
    <property type="entry name" value="Protein kinase-like (PK-like)"/>
    <property type="match status" value="1"/>
</dbReference>
<accession>A0ABT1Y381</accession>
<proteinExistence type="predicted"/>
<evidence type="ECO:0000259" key="1">
    <source>
        <dbReference type="Pfam" id="PF01636"/>
    </source>
</evidence>
<reference evidence="2 3" key="1">
    <citation type="submission" date="2022-08" db="EMBL/GenBank/DDBJ databases">
        <title>Proteogenomics of the novel Dehalobacterium formicoaceticum strain EZ94 highlights a key role of methyltransferases during anaerobic dichloromethane degradation.</title>
        <authorList>
            <person name="Wasmund K."/>
        </authorList>
    </citation>
    <scope>NUCLEOTIDE SEQUENCE [LARGE SCALE GENOMIC DNA]</scope>
    <source>
        <strain evidence="2 3">EZ94</strain>
    </source>
</reference>
<dbReference type="Pfam" id="PF01636">
    <property type="entry name" value="APH"/>
    <property type="match status" value="1"/>
</dbReference>
<dbReference type="EMBL" id="JANPWE010000003">
    <property type="protein sequence ID" value="MCR6545325.1"/>
    <property type="molecule type" value="Genomic_DNA"/>
</dbReference>
<evidence type="ECO:0000313" key="3">
    <source>
        <dbReference type="Proteomes" id="UP001524944"/>
    </source>
</evidence>
<dbReference type="InterPro" id="IPR014255">
    <property type="entry name" value="Spore_coat_CotS"/>
</dbReference>
<dbReference type="Gene3D" id="3.30.200.20">
    <property type="entry name" value="Phosphorylase Kinase, domain 1"/>
    <property type="match status" value="1"/>
</dbReference>
<evidence type="ECO:0000313" key="2">
    <source>
        <dbReference type="EMBL" id="MCR6545325.1"/>
    </source>
</evidence>
<protein>
    <submittedName>
        <fullName evidence="2">CotS family spore coat protein</fullName>
    </submittedName>
</protein>
<dbReference type="PANTHER" id="PTHR39179:SF1">
    <property type="entry name" value="SPORE COAT PROTEIN I"/>
    <property type="match status" value="1"/>
</dbReference>
<keyword evidence="2" id="KW-0167">Capsid protein</keyword>
<comment type="caution">
    <text evidence="2">The sequence shown here is derived from an EMBL/GenBank/DDBJ whole genome shotgun (WGS) entry which is preliminary data.</text>
</comment>
<feature type="domain" description="Aminoglycoside phosphotransferase" evidence="1">
    <location>
        <begin position="56"/>
        <end position="253"/>
    </location>
</feature>
<dbReference type="NCBIfam" id="TIGR02906">
    <property type="entry name" value="spore_CotS"/>
    <property type="match status" value="1"/>
</dbReference>
<organism evidence="2 3">
    <name type="scientific">Dehalobacterium formicoaceticum</name>
    <dbReference type="NCBI Taxonomy" id="51515"/>
    <lineage>
        <taxon>Bacteria</taxon>
        <taxon>Bacillati</taxon>
        <taxon>Bacillota</taxon>
        <taxon>Clostridia</taxon>
        <taxon>Eubacteriales</taxon>
        <taxon>Peptococcaceae</taxon>
        <taxon>Dehalobacterium</taxon>
    </lineage>
</organism>
<dbReference type="PANTHER" id="PTHR39179">
    <property type="entry name" value="SPORE COAT PROTEIN I"/>
    <property type="match status" value="1"/>
</dbReference>
<keyword evidence="2" id="KW-0946">Virion</keyword>